<sequence length="415" mass="46212">MKHAWIINHYTPFAEKDGWVGLHLEMADDMAGGEWQVTVLAASTSHPDGRQHLRQGERRRLVRWRNTESLWIRSAEYSGNGLSRIRNMATFGATLMLPATTRVLPNPDVVIGRVVNPVAAWASARIAKKFAVPFVLEISDIWPDTLVQLGKLSAHSLPARGLGALEKWLISRADAVMSPMPAIDDYLATKGFGDVPFYWVPNGVNGNQRLPLNDETVRVDVRHERPFRFMYLGSLGHANAVDTILEAFQQFTSSHPERRVALEIVGGGPLKSDLKETAKQLGIDHLVEWTDRIPREDVLDRLSGADALVANMRDLELYRYGIALNKLFDYLLSARPIVFASNAVNNIVDDAKAGITVPADSSLELALAMADMMDADAEQRNAWGRAGRQHVLENYTYSDSATRLKKMLYRVSGDS</sequence>
<reference evidence="5" key="1">
    <citation type="journal article" date="2019" name="Int. J. Syst. Evol. Microbiol.">
        <title>The Global Catalogue of Microorganisms (GCM) 10K type strain sequencing project: providing services to taxonomists for standard genome sequencing and annotation.</title>
        <authorList>
            <consortium name="The Broad Institute Genomics Platform"/>
            <consortium name="The Broad Institute Genome Sequencing Center for Infectious Disease"/>
            <person name="Wu L."/>
            <person name="Ma J."/>
        </authorList>
    </citation>
    <scope>NUCLEOTIDE SEQUENCE [LARGE SCALE GENOMIC DNA]</scope>
    <source>
        <strain evidence="5">CGMCC 1.12125</strain>
    </source>
</reference>
<proteinExistence type="predicted"/>
<dbReference type="Proteomes" id="UP001595965">
    <property type="component" value="Unassembled WGS sequence"/>
</dbReference>
<dbReference type="EMBL" id="JBHSEN010000001">
    <property type="protein sequence ID" value="MFC4428448.1"/>
    <property type="molecule type" value="Genomic_DNA"/>
</dbReference>
<dbReference type="PANTHER" id="PTHR12526:SF622">
    <property type="entry name" value="GLYCOSYLTRANSFERASE (GROUP I)"/>
    <property type="match status" value="1"/>
</dbReference>
<evidence type="ECO:0000313" key="4">
    <source>
        <dbReference type="EMBL" id="MFC4428448.1"/>
    </source>
</evidence>
<evidence type="ECO:0000259" key="3">
    <source>
        <dbReference type="Pfam" id="PF13579"/>
    </source>
</evidence>
<dbReference type="Pfam" id="PF13692">
    <property type="entry name" value="Glyco_trans_1_4"/>
    <property type="match status" value="1"/>
</dbReference>
<accession>A0ABV8XUW0</accession>
<evidence type="ECO:0000313" key="5">
    <source>
        <dbReference type="Proteomes" id="UP001595965"/>
    </source>
</evidence>
<protein>
    <submittedName>
        <fullName evidence="4">Glycosyltransferase family 4 protein</fullName>
    </submittedName>
</protein>
<keyword evidence="2" id="KW-0808">Transferase</keyword>
<evidence type="ECO:0000256" key="2">
    <source>
        <dbReference type="ARBA" id="ARBA00022679"/>
    </source>
</evidence>
<organism evidence="4 5">
    <name type="scientific">Citricoccus alkalitolerans</name>
    <dbReference type="NCBI Taxonomy" id="246603"/>
    <lineage>
        <taxon>Bacteria</taxon>
        <taxon>Bacillati</taxon>
        <taxon>Actinomycetota</taxon>
        <taxon>Actinomycetes</taxon>
        <taxon>Micrococcales</taxon>
        <taxon>Micrococcaceae</taxon>
        <taxon>Citricoccus</taxon>
    </lineage>
</organism>
<feature type="domain" description="Glycosyltransferase subfamily 4-like N-terminal" evidence="3">
    <location>
        <begin position="25"/>
        <end position="203"/>
    </location>
</feature>
<dbReference type="InterPro" id="IPR028098">
    <property type="entry name" value="Glyco_trans_4-like_N"/>
</dbReference>
<comment type="caution">
    <text evidence="4">The sequence shown here is derived from an EMBL/GenBank/DDBJ whole genome shotgun (WGS) entry which is preliminary data.</text>
</comment>
<name>A0ABV8XUW0_9MICC</name>
<keyword evidence="5" id="KW-1185">Reference proteome</keyword>
<dbReference type="CDD" id="cd03794">
    <property type="entry name" value="GT4_WbuB-like"/>
    <property type="match status" value="1"/>
</dbReference>
<dbReference type="SUPFAM" id="SSF53756">
    <property type="entry name" value="UDP-Glycosyltransferase/glycogen phosphorylase"/>
    <property type="match status" value="1"/>
</dbReference>
<gene>
    <name evidence="4" type="ORF">ACFO0K_02000</name>
</gene>
<keyword evidence="1" id="KW-0328">Glycosyltransferase</keyword>
<dbReference type="Gene3D" id="3.40.50.2000">
    <property type="entry name" value="Glycogen Phosphorylase B"/>
    <property type="match status" value="2"/>
</dbReference>
<dbReference type="RefSeq" id="WP_344230059.1">
    <property type="nucleotide sequence ID" value="NZ_BAAALH010000002.1"/>
</dbReference>
<dbReference type="PANTHER" id="PTHR12526">
    <property type="entry name" value="GLYCOSYLTRANSFERASE"/>
    <property type="match status" value="1"/>
</dbReference>
<dbReference type="Pfam" id="PF13579">
    <property type="entry name" value="Glyco_trans_4_4"/>
    <property type="match status" value="1"/>
</dbReference>
<evidence type="ECO:0000256" key="1">
    <source>
        <dbReference type="ARBA" id="ARBA00022676"/>
    </source>
</evidence>